<dbReference type="NCBIfam" id="TIGR00748">
    <property type="entry name" value="HMG_CoA_syn_Arc"/>
    <property type="match status" value="1"/>
</dbReference>
<dbReference type="STRING" id="1198449.ACAM_1177"/>
<dbReference type="HAMAP" id="MF_01409">
    <property type="entry name" value="HMG_CoA_synth_arch"/>
    <property type="match status" value="1"/>
</dbReference>
<comment type="catalytic activity">
    <reaction evidence="4">
        <text>acetoacetyl-CoA + acetyl-CoA + H2O = (3S)-3-hydroxy-3-methylglutaryl-CoA + CoA + H(+)</text>
        <dbReference type="Rhea" id="RHEA:10188"/>
        <dbReference type="ChEBI" id="CHEBI:15377"/>
        <dbReference type="ChEBI" id="CHEBI:15378"/>
        <dbReference type="ChEBI" id="CHEBI:43074"/>
        <dbReference type="ChEBI" id="CHEBI:57286"/>
        <dbReference type="ChEBI" id="CHEBI:57287"/>
        <dbReference type="ChEBI" id="CHEBI:57288"/>
        <dbReference type="EC" id="2.3.3.10"/>
    </reaction>
</comment>
<keyword evidence="3 4" id="KW-0012">Acyltransferase</keyword>
<evidence type="ECO:0000256" key="4">
    <source>
        <dbReference type="HAMAP-Rule" id="MF_01409"/>
    </source>
</evidence>
<dbReference type="Proteomes" id="UP000016887">
    <property type="component" value="Chromosome"/>
</dbReference>
<comment type="subunit">
    <text evidence="4">Interacts with acetoacetyl-CoA thiolase that catalyzes the precedent step in the pathway and with a DUF35 protein. The acetoacetyl-CoA thiolase/HMG-CoA synthase complex channels the intermediate via a fused CoA-binding site, which allows for efficient coupling of the endergonic thiolase reaction with the exergonic HMGCS reaction.</text>
</comment>
<evidence type="ECO:0000313" key="6">
    <source>
        <dbReference type="EMBL" id="BAN90646.1"/>
    </source>
</evidence>
<feature type="active site" description="Proton donor/acceptor" evidence="4">
    <location>
        <position position="95"/>
    </location>
</feature>
<dbReference type="InterPro" id="IPR013747">
    <property type="entry name" value="ACP_syn_III_C"/>
</dbReference>
<comment type="function">
    <text evidence="4">Catalyzes the condensation of acetyl-CoA with acetoacetyl-CoA to form 3-hydroxy-3-methylglutaryl-CoA (HMG-CoA). Functions in the mevalonate (MVA) pathway leading to isopentenyl diphosphate (IPP), a key precursor for the biosynthesis of isoprenoid compounds that are building blocks of archaeal membrane lipids.</text>
</comment>
<evidence type="ECO:0000313" key="7">
    <source>
        <dbReference type="Proteomes" id="UP000016887"/>
    </source>
</evidence>
<feature type="binding site" evidence="4">
    <location>
        <position position="250"/>
    </location>
    <ligand>
        <name>(3S)-3-hydroxy-3-methylglutaryl-CoA</name>
        <dbReference type="ChEBI" id="CHEBI:43074"/>
    </ligand>
</feature>
<dbReference type="EMBL" id="AP012489">
    <property type="protein sequence ID" value="BAN90646.1"/>
    <property type="molecule type" value="Genomic_DNA"/>
</dbReference>
<feature type="binding site" evidence="4">
    <location>
        <position position="127"/>
    </location>
    <ligand>
        <name>(3S)-3-hydroxy-3-methylglutaryl-CoA</name>
        <dbReference type="ChEBI" id="CHEBI:43074"/>
    </ligand>
</feature>
<dbReference type="PANTHER" id="PTHR34069">
    <property type="entry name" value="3-OXOACYL-[ACYL-CARRIER-PROTEIN] SYNTHASE 3"/>
    <property type="match status" value="1"/>
</dbReference>
<evidence type="ECO:0000259" key="5">
    <source>
        <dbReference type="Pfam" id="PF08541"/>
    </source>
</evidence>
<evidence type="ECO:0000256" key="3">
    <source>
        <dbReference type="ARBA" id="ARBA00023315"/>
    </source>
</evidence>
<dbReference type="NCBIfam" id="NF003274">
    <property type="entry name" value="PRK04262.1"/>
    <property type="match status" value="1"/>
</dbReference>
<keyword evidence="1 4" id="KW-0808">Transferase</keyword>
<dbReference type="AlphaFoldDB" id="U3TE05"/>
<keyword evidence="2 4" id="KW-0414">Isoprene biosynthesis</keyword>
<dbReference type="Pfam" id="PF08541">
    <property type="entry name" value="ACP_syn_III_C"/>
    <property type="match status" value="1"/>
</dbReference>
<dbReference type="CDD" id="cd00827">
    <property type="entry name" value="init_cond_enzymes"/>
    <property type="match status" value="1"/>
</dbReference>
<comment type="similarity">
    <text evidence="4">Belongs to the thiolase-like superfamily. Archaeal HMG-CoA synthase family.</text>
</comment>
<organism evidence="6 7">
    <name type="scientific">Aeropyrum camini SY1 = JCM 12091</name>
    <dbReference type="NCBI Taxonomy" id="1198449"/>
    <lineage>
        <taxon>Archaea</taxon>
        <taxon>Thermoproteota</taxon>
        <taxon>Thermoprotei</taxon>
        <taxon>Desulfurococcales</taxon>
        <taxon>Desulfurococcaceae</taxon>
        <taxon>Aeropyrum</taxon>
    </lineage>
</organism>
<name>U3TE05_9CREN</name>
<gene>
    <name evidence="6" type="ORF">ACAM_1177</name>
</gene>
<feature type="active site" description="Proton donor/acceptor" evidence="4">
    <location>
        <position position="250"/>
    </location>
</feature>
<feature type="binding site" evidence="4">
    <location>
        <position position="259"/>
    </location>
    <ligand>
        <name>(3S)-3-hydroxy-3-methylglutaryl-CoA</name>
        <dbReference type="ChEBI" id="CHEBI:43074"/>
    </ligand>
</feature>
<dbReference type="GO" id="GO:0004421">
    <property type="term" value="F:hydroxymethylglutaryl-CoA synthase activity"/>
    <property type="evidence" value="ECO:0007669"/>
    <property type="project" value="UniProtKB-EC"/>
</dbReference>
<feature type="binding site" evidence="4">
    <location>
        <position position="255"/>
    </location>
    <ligand>
        <name>CoA</name>
        <dbReference type="ChEBI" id="CHEBI:57287"/>
        <note>ligand shared with acetoacetyl-CoA thiolase</note>
    </ligand>
</feature>
<proteinExistence type="inferred from homology"/>
<sequence length="364" mass="38728">MSIMSMDSLAGKTPESSAGIHGWGAYVPVYRIPTREIARVWGWPDHQWKALDVYEKAVGGVDEDSTTMGVEAARNAIARARVDPSSIGAVFFGSESKPYAVKPSATIIAEALGITPVTMASDLEFACRAASEGMRASIGLVASGIISYTLVVGSDTAQASPGDVLEFSASSGAAAFVIGSSKGAAAVFEASFTYVTDTPDFWRRSLKPYPSHGEGFTGDPAYFHHIESAVKGLFEKTGLSPGDFDYAIFHQPNGKFPVKVAKKLGFTLEQVKPGLVTPFIGNTYNASALLGLVKVLDVAKPGDRILVAPFGSGAGSDAYSLLVTDAIEDARPLAQPLEYYLKRRIEVDYGVYAKIRGKLVVRKL</sequence>
<evidence type="ECO:0000256" key="2">
    <source>
        <dbReference type="ARBA" id="ARBA00023229"/>
    </source>
</evidence>
<feature type="domain" description="Beta-ketoacyl-[acyl-carrier-protein] synthase III C-terminal" evidence="5">
    <location>
        <begin position="235"/>
        <end position="315"/>
    </location>
</feature>
<accession>U3TE05</accession>
<dbReference type="SUPFAM" id="SSF53901">
    <property type="entry name" value="Thiolase-like"/>
    <property type="match status" value="2"/>
</dbReference>
<dbReference type="PANTHER" id="PTHR34069:SF2">
    <property type="entry name" value="BETA-KETOACYL-[ACYL-CARRIER-PROTEIN] SYNTHASE III"/>
    <property type="match status" value="1"/>
</dbReference>
<feature type="binding site" evidence="4">
    <location>
        <position position="282"/>
    </location>
    <ligand>
        <name>(3S)-3-hydroxy-3-methylglutaryl-CoA</name>
        <dbReference type="ChEBI" id="CHEBI:43074"/>
    </ligand>
</feature>
<comment type="caution">
    <text evidence="4">Lacks conserved residue(s) required for the propagation of feature annotation.</text>
</comment>
<dbReference type="GO" id="GO:0044550">
    <property type="term" value="P:secondary metabolite biosynthetic process"/>
    <property type="evidence" value="ECO:0007669"/>
    <property type="project" value="TreeGrafter"/>
</dbReference>
<comment type="pathway">
    <text evidence="4">Metabolic intermediate biosynthesis; (R)-mevalonate biosynthesis; (R)-mevalonate from acetyl-CoA: step 2/3.</text>
</comment>
<feature type="binding site" evidence="4">
    <location>
        <position position="168"/>
    </location>
    <ligand>
        <name>(3S)-3-hydroxy-3-methylglutaryl-CoA</name>
        <dbReference type="ChEBI" id="CHEBI:43074"/>
    </ligand>
</feature>
<dbReference type="InterPro" id="IPR016039">
    <property type="entry name" value="Thiolase-like"/>
</dbReference>
<dbReference type="InterPro" id="IPR004656">
    <property type="entry name" value="HMG_CoA_Synthase"/>
</dbReference>
<feature type="binding site" evidence="4">
    <location>
        <position position="312"/>
    </location>
    <ligand>
        <name>(3S)-3-hydroxy-3-methylglutaryl-CoA</name>
        <dbReference type="ChEBI" id="CHEBI:43074"/>
    </ligand>
</feature>
<feature type="binding site" evidence="4">
    <location>
        <position position="217"/>
    </location>
    <ligand>
        <name>(3S)-3-hydroxy-3-methylglutaryl-CoA</name>
        <dbReference type="ChEBI" id="CHEBI:43074"/>
    </ligand>
</feature>
<feature type="active site" description="Acyl-thioester intermediate" evidence="4">
    <location>
        <position position="127"/>
    </location>
</feature>
<dbReference type="PATRIC" id="fig|1198449.6.peg.1190"/>
<dbReference type="GO" id="GO:0019287">
    <property type="term" value="P:isopentenyl diphosphate biosynthetic process, mevalonate pathway"/>
    <property type="evidence" value="ECO:0007669"/>
    <property type="project" value="UniProtKB-UniRule"/>
</dbReference>
<keyword evidence="7" id="KW-1185">Reference proteome</keyword>
<dbReference type="EC" id="2.3.3.10" evidence="4"/>
<dbReference type="eggNOG" id="arCOG01767">
    <property type="taxonomic scope" value="Archaea"/>
</dbReference>
<reference evidence="6 7" key="1">
    <citation type="journal article" date="2013" name="Appl. Environ. Microbiol.">
        <title>Variation of the Virus-Related Elements within Syntenic Genomes of the Hyperthermophilic Archaeon Aeropyrum.</title>
        <authorList>
            <person name="Daifuku T."/>
            <person name="Yoshida T."/>
            <person name="Kitamura T."/>
            <person name="Kawaichi S."/>
            <person name="Inoue T."/>
            <person name="Nomura K."/>
            <person name="Yoshida Y."/>
            <person name="Kuno S."/>
            <person name="Sako Y."/>
        </authorList>
    </citation>
    <scope>NUCLEOTIDE SEQUENCE [LARGE SCALE GENOMIC DNA]</scope>
    <source>
        <strain evidence="6 7">SY1</strain>
    </source>
</reference>
<dbReference type="Gene3D" id="3.40.47.10">
    <property type="match status" value="1"/>
</dbReference>
<evidence type="ECO:0000256" key="1">
    <source>
        <dbReference type="ARBA" id="ARBA00022679"/>
    </source>
</evidence>
<dbReference type="GO" id="GO:0003985">
    <property type="term" value="F:acetyl-CoA C-acetyltransferase activity"/>
    <property type="evidence" value="ECO:0007669"/>
    <property type="project" value="UniProtKB-UniRule"/>
</dbReference>
<protein>
    <recommendedName>
        <fullName evidence="4">Hydroxymethylglutaryl-CoA synthase</fullName>
        <shortName evidence="4">HMG-CoA synthase</shortName>
        <shortName evidence="4">HMGCS</shortName>
        <ecNumber evidence="4">2.3.3.10</ecNumber>
    </recommendedName>
</protein>
<dbReference type="KEGG" id="acj:ACAM_1177"/>